<keyword evidence="7" id="KW-0346">Stress response</keyword>
<dbReference type="Gene3D" id="2.30.30.60">
    <property type="match status" value="1"/>
</dbReference>
<dbReference type="InterPro" id="IPR010920">
    <property type="entry name" value="LSM_dom_sf"/>
</dbReference>
<dbReference type="SUPFAM" id="SSF50182">
    <property type="entry name" value="Sm-like ribonucleoproteins"/>
    <property type="match status" value="1"/>
</dbReference>
<feature type="transmembrane region" description="Helical" evidence="11">
    <location>
        <begin position="166"/>
        <end position="193"/>
    </location>
</feature>
<evidence type="ECO:0000256" key="11">
    <source>
        <dbReference type="SAM" id="Phobius"/>
    </source>
</evidence>
<comment type="caution">
    <text evidence="14">The sequence shown here is derived from an EMBL/GenBank/DDBJ whole genome shotgun (WGS) entry which is preliminary data.</text>
</comment>
<feature type="domain" description="Mechanosensitive ion channel MscS" evidence="12">
    <location>
        <begin position="184"/>
        <end position="252"/>
    </location>
</feature>
<evidence type="ECO:0000259" key="13">
    <source>
        <dbReference type="Pfam" id="PF21082"/>
    </source>
</evidence>
<keyword evidence="8 11" id="KW-0472">Membrane</keyword>
<dbReference type="Pfam" id="PF21082">
    <property type="entry name" value="MS_channel_3rd"/>
    <property type="match status" value="1"/>
</dbReference>
<evidence type="ECO:0000256" key="9">
    <source>
        <dbReference type="ARBA" id="ARBA00093630"/>
    </source>
</evidence>
<dbReference type="PANTHER" id="PTHR30414:SF0">
    <property type="entry name" value="MINICONDUCTANCE MECHANOSENSITIVE CHANNEL YBDG"/>
    <property type="match status" value="1"/>
</dbReference>
<dbReference type="GO" id="GO:0005886">
    <property type="term" value="C:plasma membrane"/>
    <property type="evidence" value="ECO:0007669"/>
    <property type="project" value="UniProtKB-SubCell"/>
</dbReference>
<dbReference type="RefSeq" id="WP_228352860.1">
    <property type="nucleotide sequence ID" value="NZ_JACEGA010000001.1"/>
</dbReference>
<protein>
    <recommendedName>
        <fullName evidence="9">Mechanosensing system component YbdG</fullName>
    </recommendedName>
    <alternativeName>
        <fullName evidence="10">Mechanosensitive channel homolog YbdG</fullName>
    </alternativeName>
</protein>
<keyword evidence="4" id="KW-0997">Cell inner membrane</keyword>
<dbReference type="AlphaFoldDB" id="A0A839K3B8"/>
<keyword evidence="15" id="KW-1185">Reference proteome</keyword>
<evidence type="ECO:0000313" key="15">
    <source>
        <dbReference type="Proteomes" id="UP000574276"/>
    </source>
</evidence>
<dbReference type="InterPro" id="IPR023408">
    <property type="entry name" value="MscS_beta-dom_sf"/>
</dbReference>
<feature type="transmembrane region" description="Helical" evidence="11">
    <location>
        <begin position="102"/>
        <end position="121"/>
    </location>
</feature>
<name>A0A839K3B8_9FIRM</name>
<evidence type="ECO:0000256" key="3">
    <source>
        <dbReference type="ARBA" id="ARBA00022475"/>
    </source>
</evidence>
<sequence>MYEYLVTKLESQGLKGNIAEYLSYAILAIGIILACLLVNIIVQKIVIKIVSNIINRNKYKWIRMLMERKFFHKLANVLPGIIICMFASVFPESVSELIRRSASIYIMIIALFIMNSMLDAIDDIYRTHPISKVRPIKGLLQIVKIVIFIIVAIIIIADLMGQSPLILLSGIGAAAAVFSFVFKDSILGFIAGIQLTSNDMLRIGDWIEMPKYDADGDVIDITLNTVKVQNFDKTIVSIPAYALVSDSFKNWRGMMEFGGRRIKRAIYIDVNSITFCTDEILEKFKKIEYLKDYIYDKEMEIKEYNQKYHDREGSLINGRHMTNIGTFRIYIEKYLQHNPHLNKNVTVMVRQLSPGEHGLPIEIYAFTNSTDWGVYEKVQADIFDHIFSVAEEFGLRFFQNPTGYDVKQIHTYQE</sequence>
<feature type="transmembrane region" description="Helical" evidence="11">
    <location>
        <begin position="21"/>
        <end position="42"/>
    </location>
</feature>
<dbReference type="GO" id="GO:0071470">
    <property type="term" value="P:cellular response to osmotic stress"/>
    <property type="evidence" value="ECO:0007669"/>
    <property type="project" value="InterPro"/>
</dbReference>
<dbReference type="InterPro" id="IPR030192">
    <property type="entry name" value="YbdG"/>
</dbReference>
<evidence type="ECO:0000256" key="2">
    <source>
        <dbReference type="ARBA" id="ARBA00008017"/>
    </source>
</evidence>
<evidence type="ECO:0000256" key="4">
    <source>
        <dbReference type="ARBA" id="ARBA00022519"/>
    </source>
</evidence>
<dbReference type="InterPro" id="IPR006685">
    <property type="entry name" value="MscS_channel_2nd"/>
</dbReference>
<keyword evidence="6 11" id="KW-1133">Transmembrane helix</keyword>
<gene>
    <name evidence="14" type="ORF">H0486_09850</name>
</gene>
<evidence type="ECO:0000313" key="14">
    <source>
        <dbReference type="EMBL" id="MBB2183181.1"/>
    </source>
</evidence>
<accession>A0A839K3B8</accession>
<dbReference type="InterPro" id="IPR049278">
    <property type="entry name" value="MS_channel_C"/>
</dbReference>
<dbReference type="FunFam" id="2.30.30.60:FF:000002">
    <property type="entry name" value="Mechanosensitive ion channel family protein"/>
    <property type="match status" value="1"/>
</dbReference>
<comment type="subcellular location">
    <subcellularLocation>
        <location evidence="1">Cell inner membrane</location>
        <topology evidence="1">Multi-pass membrane protein</topology>
    </subcellularLocation>
</comment>
<feature type="domain" description="Mechanosensitive ion channel MscS C-terminal" evidence="13">
    <location>
        <begin position="335"/>
        <end position="397"/>
    </location>
</feature>
<comment type="similarity">
    <text evidence="2">Belongs to the MscS (TC 1.A.23) family.</text>
</comment>
<proteinExistence type="inferred from homology"/>
<evidence type="ECO:0000256" key="8">
    <source>
        <dbReference type="ARBA" id="ARBA00023136"/>
    </source>
</evidence>
<evidence type="ECO:0000256" key="5">
    <source>
        <dbReference type="ARBA" id="ARBA00022692"/>
    </source>
</evidence>
<dbReference type="EMBL" id="JACEGA010000001">
    <property type="protein sequence ID" value="MBB2183181.1"/>
    <property type="molecule type" value="Genomic_DNA"/>
</dbReference>
<feature type="transmembrane region" description="Helical" evidence="11">
    <location>
        <begin position="70"/>
        <end position="90"/>
    </location>
</feature>
<organism evidence="14 15">
    <name type="scientific">Variimorphobacter saccharofermentans</name>
    <dbReference type="NCBI Taxonomy" id="2755051"/>
    <lineage>
        <taxon>Bacteria</taxon>
        <taxon>Bacillati</taxon>
        <taxon>Bacillota</taxon>
        <taxon>Clostridia</taxon>
        <taxon>Lachnospirales</taxon>
        <taxon>Lachnospiraceae</taxon>
        <taxon>Variimorphobacter</taxon>
    </lineage>
</organism>
<dbReference type="Pfam" id="PF00924">
    <property type="entry name" value="MS_channel_2nd"/>
    <property type="match status" value="1"/>
</dbReference>
<evidence type="ECO:0000256" key="7">
    <source>
        <dbReference type="ARBA" id="ARBA00023016"/>
    </source>
</evidence>
<keyword evidence="3" id="KW-1003">Cell membrane</keyword>
<evidence type="ECO:0000256" key="6">
    <source>
        <dbReference type="ARBA" id="ARBA00022989"/>
    </source>
</evidence>
<feature type="transmembrane region" description="Helical" evidence="11">
    <location>
        <begin position="142"/>
        <end position="160"/>
    </location>
</feature>
<dbReference type="Proteomes" id="UP000574276">
    <property type="component" value="Unassembled WGS sequence"/>
</dbReference>
<reference evidence="14 15" key="1">
    <citation type="submission" date="2020-07" db="EMBL/GenBank/DDBJ databases">
        <title>Characterization and genome sequencing of isolate MD1, a novel member within the family Lachnospiraceae.</title>
        <authorList>
            <person name="Rettenmaier R."/>
            <person name="Di Bello L."/>
            <person name="Zinser C."/>
            <person name="Scheitz K."/>
            <person name="Liebl W."/>
            <person name="Zverlov V."/>
        </authorList>
    </citation>
    <scope>NUCLEOTIDE SEQUENCE [LARGE SCALE GENOMIC DNA]</scope>
    <source>
        <strain evidence="14 15">MD1</strain>
    </source>
</reference>
<dbReference type="PANTHER" id="PTHR30414">
    <property type="entry name" value="MINICONDUCTANCE MECHANOSENSITIVE CHANNEL YBDG"/>
    <property type="match status" value="1"/>
</dbReference>
<evidence type="ECO:0000256" key="10">
    <source>
        <dbReference type="ARBA" id="ARBA00093659"/>
    </source>
</evidence>
<dbReference type="GO" id="GO:0008381">
    <property type="term" value="F:mechanosensitive monoatomic ion channel activity"/>
    <property type="evidence" value="ECO:0007669"/>
    <property type="project" value="InterPro"/>
</dbReference>
<keyword evidence="5 11" id="KW-0812">Transmembrane</keyword>
<evidence type="ECO:0000259" key="12">
    <source>
        <dbReference type="Pfam" id="PF00924"/>
    </source>
</evidence>
<evidence type="ECO:0000256" key="1">
    <source>
        <dbReference type="ARBA" id="ARBA00004429"/>
    </source>
</evidence>